<dbReference type="InterPro" id="IPR002227">
    <property type="entry name" value="Tyrosinase_Cu-bd"/>
</dbReference>
<comment type="catalytic activity">
    <reaction evidence="9">
        <text>2 L-dopa + O2 = 2 L-dopaquinone + 2 H2O</text>
        <dbReference type="Rhea" id="RHEA:34287"/>
        <dbReference type="ChEBI" id="CHEBI:15377"/>
        <dbReference type="ChEBI" id="CHEBI:15379"/>
        <dbReference type="ChEBI" id="CHEBI:57504"/>
        <dbReference type="ChEBI" id="CHEBI:57924"/>
        <dbReference type="EC" id="1.14.18.1"/>
    </reaction>
</comment>
<keyword evidence="6" id="KW-0186">Copper</keyword>
<sequence length="660" mass="75388">MTKLSIDQAQEQGVVIGLKDVTGNVSPRKDIDWQIVNQPEAFNIFLIALWELQQEGETDNKMSYYQVAGIHGLPKALWDDVDSPQKHPDDTDQSGYCAHATLKFGTWHRPYLAMFEQTVYFRMQQVAERYSAKYQEAIKTWRLPYWDYYHARGGRATFPGIFDDGKTEFPWDFPIPKIFTVDQVMVRNEKGQLVTHPNPLSFFRFPQDGNPLHSIPEKQWQIIDPQSYKNFSQLRTYRHGGNIESLNAMINRMREPQTNTILDMMDDAAYEDFEAVGSAARTEGASGSLEGIHNKYHMEIGNFGSGGHMSSVPVAAFDPVFWFHHGQIDRWLATWQKIHPQSWFEKGSPLRQENLLPFRTQKEPKEEFWNSDQVYNTEAFGYYYEDTTFGTPDEVKAEFFRKYKWSVRRAGVTEFGKIPEDMKPLPVESAEVFQYSSEKPGDIVLQPDQPEGFISVLKDTEKVVTPIAKGDQSAVADKRVMTNIPDQLAAEFSKTEIVEEKVSRHWYLDQAVERLALNGSFATFFFIGDFEDDPTRYVFQGTLAGLAAVFSAPVEACDNCGRQREQALEVTDTTDITPLLLDYIKAGKLQSLDPEPVEKFLKENLKWRVIKSTGEKIDPRTVRGLKIGLSSKVAPMLPATGDVVYQEFPEVIRHIVANSS</sequence>
<dbReference type="GO" id="GO:0004503">
    <property type="term" value="F:tyrosinase activity"/>
    <property type="evidence" value="ECO:0007669"/>
    <property type="project" value="UniProtKB-EC"/>
</dbReference>
<keyword evidence="8" id="KW-0470">Melanin biosynthesis</keyword>
<dbReference type="Gene3D" id="2.60.310.20">
    <property type="match status" value="1"/>
</dbReference>
<protein>
    <recommendedName>
        <fullName evidence="3">tyrosinase</fullName>
        <ecNumber evidence="3">1.14.18.1</ecNumber>
    </recommendedName>
</protein>
<dbReference type="InterPro" id="IPR041640">
    <property type="entry name" value="Tyrosinase_C"/>
</dbReference>
<dbReference type="GO" id="GO:0046872">
    <property type="term" value="F:metal ion binding"/>
    <property type="evidence" value="ECO:0007669"/>
    <property type="project" value="UniProtKB-KW"/>
</dbReference>
<dbReference type="PANTHER" id="PTHR11474">
    <property type="entry name" value="TYROSINASE FAMILY MEMBER"/>
    <property type="match status" value="1"/>
</dbReference>
<evidence type="ECO:0000259" key="11">
    <source>
        <dbReference type="PROSITE" id="PS00498"/>
    </source>
</evidence>
<feature type="domain" description="Tyrosinase copper-binding" evidence="11">
    <location>
        <begin position="318"/>
        <end position="329"/>
    </location>
</feature>
<dbReference type="InterPro" id="IPR008922">
    <property type="entry name" value="Di-copper_centre_dom_sf"/>
</dbReference>
<comment type="caution">
    <text evidence="12">The sequence shown here is derived from an EMBL/GenBank/DDBJ whole genome shotgun (WGS) entry which is preliminary data.</text>
</comment>
<comment type="cofactor">
    <cofactor evidence="1">
        <name>Cu(2+)</name>
        <dbReference type="ChEBI" id="CHEBI:29036"/>
    </cofactor>
</comment>
<dbReference type="AlphaFoldDB" id="A0A9P4JTJ6"/>
<comment type="catalytic activity">
    <reaction evidence="10">
        <text>L-tyrosine + O2 = L-dopaquinone + H2O</text>
        <dbReference type="Rhea" id="RHEA:18117"/>
        <dbReference type="ChEBI" id="CHEBI:15377"/>
        <dbReference type="ChEBI" id="CHEBI:15379"/>
        <dbReference type="ChEBI" id="CHEBI:57924"/>
        <dbReference type="ChEBI" id="CHEBI:58315"/>
        <dbReference type="EC" id="1.14.18.1"/>
    </reaction>
</comment>
<proteinExistence type="inferred from homology"/>
<evidence type="ECO:0000256" key="8">
    <source>
        <dbReference type="ARBA" id="ARBA00023101"/>
    </source>
</evidence>
<keyword evidence="7" id="KW-0503">Monooxygenase</keyword>
<evidence type="ECO:0000256" key="9">
    <source>
        <dbReference type="ARBA" id="ARBA00048233"/>
    </source>
</evidence>
<keyword evidence="5" id="KW-0560">Oxidoreductase</keyword>
<accession>A0A9P4JTJ6</accession>
<dbReference type="SUPFAM" id="SSF48056">
    <property type="entry name" value="Di-copper centre-containing domain"/>
    <property type="match status" value="1"/>
</dbReference>
<evidence type="ECO:0000256" key="1">
    <source>
        <dbReference type="ARBA" id="ARBA00001973"/>
    </source>
</evidence>
<evidence type="ECO:0000256" key="7">
    <source>
        <dbReference type="ARBA" id="ARBA00023033"/>
    </source>
</evidence>
<organism evidence="12 13">
    <name type="scientific">Delitschia confertaspora ATCC 74209</name>
    <dbReference type="NCBI Taxonomy" id="1513339"/>
    <lineage>
        <taxon>Eukaryota</taxon>
        <taxon>Fungi</taxon>
        <taxon>Dikarya</taxon>
        <taxon>Ascomycota</taxon>
        <taxon>Pezizomycotina</taxon>
        <taxon>Dothideomycetes</taxon>
        <taxon>Pleosporomycetidae</taxon>
        <taxon>Pleosporales</taxon>
        <taxon>Delitschiaceae</taxon>
        <taxon>Delitschia</taxon>
    </lineage>
</organism>
<dbReference type="Pfam" id="PF00264">
    <property type="entry name" value="Tyrosinase"/>
    <property type="match status" value="1"/>
</dbReference>
<evidence type="ECO:0000256" key="3">
    <source>
        <dbReference type="ARBA" id="ARBA00011906"/>
    </source>
</evidence>
<dbReference type="EC" id="1.14.18.1" evidence="3"/>
<evidence type="ECO:0000256" key="2">
    <source>
        <dbReference type="ARBA" id="ARBA00009928"/>
    </source>
</evidence>
<gene>
    <name evidence="12" type="ORF">GQ43DRAFT_428012</name>
</gene>
<dbReference type="EMBL" id="ML993854">
    <property type="protein sequence ID" value="KAF2205503.1"/>
    <property type="molecule type" value="Genomic_DNA"/>
</dbReference>
<keyword evidence="4" id="KW-0479">Metal-binding</keyword>
<name>A0A9P4JTJ6_9PLEO</name>
<evidence type="ECO:0000313" key="12">
    <source>
        <dbReference type="EMBL" id="KAF2205503.1"/>
    </source>
</evidence>
<dbReference type="InterPro" id="IPR050316">
    <property type="entry name" value="Tyrosinase/Hemocyanin"/>
</dbReference>
<reference evidence="12" key="1">
    <citation type="journal article" date="2020" name="Stud. Mycol.">
        <title>101 Dothideomycetes genomes: a test case for predicting lifestyles and emergence of pathogens.</title>
        <authorList>
            <person name="Haridas S."/>
            <person name="Albert R."/>
            <person name="Binder M."/>
            <person name="Bloem J."/>
            <person name="Labutti K."/>
            <person name="Salamov A."/>
            <person name="Andreopoulos B."/>
            <person name="Baker S."/>
            <person name="Barry K."/>
            <person name="Bills G."/>
            <person name="Bluhm B."/>
            <person name="Cannon C."/>
            <person name="Castanera R."/>
            <person name="Culley D."/>
            <person name="Daum C."/>
            <person name="Ezra D."/>
            <person name="Gonzalez J."/>
            <person name="Henrissat B."/>
            <person name="Kuo A."/>
            <person name="Liang C."/>
            <person name="Lipzen A."/>
            <person name="Lutzoni F."/>
            <person name="Magnuson J."/>
            <person name="Mondo S."/>
            <person name="Nolan M."/>
            <person name="Ohm R."/>
            <person name="Pangilinan J."/>
            <person name="Park H.-J."/>
            <person name="Ramirez L."/>
            <person name="Alfaro M."/>
            <person name="Sun H."/>
            <person name="Tritt A."/>
            <person name="Yoshinaga Y."/>
            <person name="Zwiers L.-H."/>
            <person name="Turgeon B."/>
            <person name="Goodwin S."/>
            <person name="Spatafora J."/>
            <person name="Crous P."/>
            <person name="Grigoriev I."/>
        </authorList>
    </citation>
    <scope>NUCLEOTIDE SEQUENCE</scope>
    <source>
        <strain evidence="12">ATCC 74209</strain>
    </source>
</reference>
<dbReference type="Proteomes" id="UP000799536">
    <property type="component" value="Unassembled WGS sequence"/>
</dbReference>
<dbReference type="PANTHER" id="PTHR11474:SF76">
    <property type="entry name" value="SHKT DOMAIN-CONTAINING PROTEIN"/>
    <property type="match status" value="1"/>
</dbReference>
<comment type="similarity">
    <text evidence="2">Belongs to the tyrosinase family.</text>
</comment>
<keyword evidence="13" id="KW-1185">Reference proteome</keyword>
<evidence type="ECO:0000256" key="6">
    <source>
        <dbReference type="ARBA" id="ARBA00023008"/>
    </source>
</evidence>
<evidence type="ECO:0000256" key="5">
    <source>
        <dbReference type="ARBA" id="ARBA00023002"/>
    </source>
</evidence>
<evidence type="ECO:0000313" key="13">
    <source>
        <dbReference type="Proteomes" id="UP000799536"/>
    </source>
</evidence>
<evidence type="ECO:0000256" key="4">
    <source>
        <dbReference type="ARBA" id="ARBA00022723"/>
    </source>
</evidence>
<dbReference type="GO" id="GO:0042438">
    <property type="term" value="P:melanin biosynthetic process"/>
    <property type="evidence" value="ECO:0007669"/>
    <property type="project" value="UniProtKB-KW"/>
</dbReference>
<dbReference type="Gene3D" id="1.10.1280.10">
    <property type="entry name" value="Di-copper center containing domain from catechol oxidase"/>
    <property type="match status" value="1"/>
</dbReference>
<evidence type="ECO:0000256" key="10">
    <source>
        <dbReference type="ARBA" id="ARBA00048881"/>
    </source>
</evidence>
<dbReference type="OrthoDB" id="6132182at2759"/>
<dbReference type="PROSITE" id="PS00498">
    <property type="entry name" value="TYROSINASE_2"/>
    <property type="match status" value="1"/>
</dbReference>
<dbReference type="PRINTS" id="PR00092">
    <property type="entry name" value="TYROSINASE"/>
</dbReference>
<dbReference type="Pfam" id="PF18132">
    <property type="entry name" value="Tyrosinase_C"/>
    <property type="match status" value="1"/>
</dbReference>